<reference evidence="4" key="1">
    <citation type="submission" date="2016-08" db="EMBL/GenBank/DDBJ databases">
        <authorList>
            <person name="Tokovenko B."/>
            <person name="Kalinowski J."/>
        </authorList>
    </citation>
    <scope>NUCLEOTIDE SEQUENCE [LARGE SCALE GENOMIC DNA]</scope>
    <source>
        <strain evidence="4">UTMC102</strain>
    </source>
</reference>
<protein>
    <submittedName>
        <fullName evidence="2">Putative alkaline shock family protein YloU</fullName>
    </submittedName>
</protein>
<reference evidence="3" key="2">
    <citation type="submission" date="2016-08" db="EMBL/GenBank/DDBJ databases">
        <authorList>
            <person name="Seilhamer J.J."/>
        </authorList>
    </citation>
    <scope>NUCLEOTIDE SEQUENCE [LARGE SCALE GENOMIC DNA]</scope>
    <source>
        <strain evidence="3">UTMC102</strain>
    </source>
</reference>
<gene>
    <name evidence="2" type="ORF">HNR06_003443</name>
    <name evidence="3" type="ORF">NOSIN_02110</name>
</gene>
<dbReference type="RefSeq" id="WP_218908754.1">
    <property type="nucleotide sequence ID" value="NZ_JACCHL010000001.1"/>
</dbReference>
<dbReference type="Proteomes" id="UP000584931">
    <property type="component" value="Unassembled WGS sequence"/>
</dbReference>
<organism evidence="3 4">
    <name type="scientific">Nocardiopsis sinuspersici</name>
    <dbReference type="NCBI Taxonomy" id="501010"/>
    <lineage>
        <taxon>Bacteria</taxon>
        <taxon>Bacillati</taxon>
        <taxon>Actinomycetota</taxon>
        <taxon>Actinomycetes</taxon>
        <taxon>Streptosporangiales</taxon>
        <taxon>Nocardiopsidaceae</taxon>
        <taxon>Nocardiopsis</taxon>
    </lineage>
</organism>
<keyword evidence="4" id="KW-1185">Reference proteome</keyword>
<proteinExistence type="predicted"/>
<accession>A0A7Z0BLW9</accession>
<dbReference type="Proteomes" id="UP000189004">
    <property type="component" value="Unassembled WGS sequence"/>
</dbReference>
<dbReference type="EMBL" id="MCOK01000001">
    <property type="protein sequence ID" value="OOC52772.1"/>
    <property type="molecule type" value="Genomic_DNA"/>
</dbReference>
<dbReference type="EMBL" id="JACCHL010000001">
    <property type="protein sequence ID" value="NYH53854.1"/>
    <property type="molecule type" value="Genomic_DNA"/>
</dbReference>
<accession>A0A1V3BWM5</accession>
<feature type="region of interest" description="Disordered" evidence="1">
    <location>
        <begin position="1"/>
        <end position="37"/>
    </location>
</feature>
<dbReference type="STRING" id="501010.NOSIN_02110"/>
<evidence type="ECO:0000256" key="1">
    <source>
        <dbReference type="SAM" id="MobiDB-lite"/>
    </source>
</evidence>
<evidence type="ECO:0000313" key="4">
    <source>
        <dbReference type="Proteomes" id="UP000189004"/>
    </source>
</evidence>
<evidence type="ECO:0000313" key="3">
    <source>
        <dbReference type="EMBL" id="OOC52772.1"/>
    </source>
</evidence>
<dbReference type="AlphaFoldDB" id="A0A1V3BWM5"/>
<evidence type="ECO:0000313" key="5">
    <source>
        <dbReference type="Proteomes" id="UP000584931"/>
    </source>
</evidence>
<name>A0A1V3BWM5_9ACTN</name>
<evidence type="ECO:0000313" key="2">
    <source>
        <dbReference type="EMBL" id="NYH53854.1"/>
    </source>
</evidence>
<reference evidence="2 5" key="3">
    <citation type="submission" date="2020-07" db="EMBL/GenBank/DDBJ databases">
        <title>Sequencing the genomes of 1000 actinobacteria strains.</title>
        <authorList>
            <person name="Klenk H.-P."/>
        </authorList>
    </citation>
    <scope>NUCLEOTIDE SEQUENCE [LARGE SCALE GENOMIC DNA]</scope>
    <source>
        <strain evidence="2 5">DSM 45278</strain>
    </source>
</reference>
<sequence>MRRADVAGTGTGTVPRQRNYPDDAPGGARGGYGRDPGGRTVIEHDVVEKVAAQAVREVPGALLVRSRTARARISGDIVLLRLRVGVHYPRSAREVAARTRGHVRQRVERITGKQVRHIDIEIAELVR</sequence>
<comment type="caution">
    <text evidence="3">The sequence shown here is derived from an EMBL/GenBank/DDBJ whole genome shotgun (WGS) entry which is preliminary data.</text>
</comment>